<accession>A0A2T3Z4Y6</accession>
<evidence type="ECO:0000256" key="3">
    <source>
        <dbReference type="SAM" id="SignalP"/>
    </source>
</evidence>
<evidence type="ECO:0000313" key="5">
    <source>
        <dbReference type="Proteomes" id="UP000240493"/>
    </source>
</evidence>
<dbReference type="EMBL" id="KZ679263">
    <property type="protein sequence ID" value="PTB39855.1"/>
    <property type="molecule type" value="Genomic_DNA"/>
</dbReference>
<keyword evidence="2" id="KW-1133">Transmembrane helix</keyword>
<name>A0A2T3Z4Y6_TRIA4</name>
<sequence length="289" mass="32054">MARTHKHASNLTLSLLCSMPCHARSWRETFSIPFSLFPHVSLAKVACSKEASLFLGVPEKKKKRENNRLRQCTWESDAQHATAVHRTNQVPDSPTMARRWQQVSEETHTVGGNATQRTYLPRRKSEEFPNRSWPRCEGDASNPQNGPVAATHSVWLALRPQLSRCALAGWLPVGSAAYLPWALKRHQVDETPALKATTRYTHTTLPDVEGALNMTAAAATYRRRSDPAPVFSGPGDQGPDPADKSRGPDLQGPGVAAPPSRIVASTWWLYTYLVLTRCILYLVLLALNT</sequence>
<dbReference type="AlphaFoldDB" id="A0A2T3Z4Y6"/>
<feature type="region of interest" description="Disordered" evidence="1">
    <location>
        <begin position="222"/>
        <end position="257"/>
    </location>
</feature>
<keyword evidence="2" id="KW-0472">Membrane</keyword>
<feature type="compositionally biased region" description="Basic and acidic residues" evidence="1">
    <location>
        <begin position="123"/>
        <end position="138"/>
    </location>
</feature>
<evidence type="ECO:0000313" key="4">
    <source>
        <dbReference type="EMBL" id="PTB39855.1"/>
    </source>
</evidence>
<proteinExistence type="predicted"/>
<dbReference type="Proteomes" id="UP000240493">
    <property type="component" value="Unassembled WGS sequence"/>
</dbReference>
<evidence type="ECO:0000256" key="1">
    <source>
        <dbReference type="SAM" id="MobiDB-lite"/>
    </source>
</evidence>
<reference evidence="4 5" key="1">
    <citation type="submission" date="2016-07" db="EMBL/GenBank/DDBJ databases">
        <title>Multiple horizontal gene transfer events from other fungi enriched the ability of initially mycotrophic Trichoderma (Ascomycota) to feed on dead plant biomass.</title>
        <authorList>
            <consortium name="DOE Joint Genome Institute"/>
            <person name="Aerts A."/>
            <person name="Atanasova L."/>
            <person name="Chenthamara K."/>
            <person name="Zhang J."/>
            <person name="Grujic M."/>
            <person name="Henrissat B."/>
            <person name="Kuo A."/>
            <person name="Salamov A."/>
            <person name="Lipzen A."/>
            <person name="Labutti K."/>
            <person name="Barry K."/>
            <person name="Miao Y."/>
            <person name="Rahimi M.J."/>
            <person name="Shen Q."/>
            <person name="Grigoriev I.V."/>
            <person name="Kubicek C.P."/>
            <person name="Druzhinina I.S."/>
        </authorList>
    </citation>
    <scope>NUCLEOTIDE SEQUENCE [LARGE SCALE GENOMIC DNA]</scope>
    <source>
        <strain evidence="4 5">CBS 433.97</strain>
    </source>
</reference>
<protein>
    <submittedName>
        <fullName evidence="4">Uncharacterized protein</fullName>
    </submittedName>
</protein>
<feature type="transmembrane region" description="Helical" evidence="2">
    <location>
        <begin position="267"/>
        <end position="287"/>
    </location>
</feature>
<feature type="signal peptide" evidence="3">
    <location>
        <begin position="1"/>
        <end position="23"/>
    </location>
</feature>
<feature type="region of interest" description="Disordered" evidence="1">
    <location>
        <begin position="105"/>
        <end position="146"/>
    </location>
</feature>
<keyword evidence="2" id="KW-0812">Transmembrane</keyword>
<keyword evidence="5" id="KW-1185">Reference proteome</keyword>
<organism evidence="4 5">
    <name type="scientific">Trichoderma asperellum (strain ATCC 204424 / CBS 433.97 / NBRC 101777)</name>
    <dbReference type="NCBI Taxonomy" id="1042311"/>
    <lineage>
        <taxon>Eukaryota</taxon>
        <taxon>Fungi</taxon>
        <taxon>Dikarya</taxon>
        <taxon>Ascomycota</taxon>
        <taxon>Pezizomycotina</taxon>
        <taxon>Sordariomycetes</taxon>
        <taxon>Hypocreomycetidae</taxon>
        <taxon>Hypocreales</taxon>
        <taxon>Hypocreaceae</taxon>
        <taxon>Trichoderma</taxon>
    </lineage>
</organism>
<keyword evidence="3" id="KW-0732">Signal</keyword>
<gene>
    <name evidence="4" type="ORF">M441DRAFT_47750</name>
</gene>
<feature type="chain" id="PRO_5015730585" evidence="3">
    <location>
        <begin position="24"/>
        <end position="289"/>
    </location>
</feature>
<evidence type="ECO:0000256" key="2">
    <source>
        <dbReference type="SAM" id="Phobius"/>
    </source>
</evidence>